<dbReference type="STRING" id="1042311.A0A2T3YS11"/>
<feature type="domain" description="NADP-dependent oxidoreductase" evidence="5">
    <location>
        <begin position="34"/>
        <end position="345"/>
    </location>
</feature>
<dbReference type="InterPro" id="IPR050523">
    <property type="entry name" value="AKR_Detox_Biosynth"/>
</dbReference>
<dbReference type="FunFam" id="3.20.20.100:FF:000004">
    <property type="entry name" value="Oxidoreductase, aldo/keto reductase"/>
    <property type="match status" value="1"/>
</dbReference>
<keyword evidence="3" id="KW-0521">NADP</keyword>
<evidence type="ECO:0000313" key="6">
    <source>
        <dbReference type="EMBL" id="PTB35317.1"/>
    </source>
</evidence>
<evidence type="ECO:0000256" key="2">
    <source>
        <dbReference type="ARBA" id="ARBA00007905"/>
    </source>
</evidence>
<gene>
    <name evidence="6" type="ORF">M441DRAFT_74420</name>
</gene>
<dbReference type="CDD" id="cd19079">
    <property type="entry name" value="AKR_EcYajO-like"/>
    <property type="match status" value="1"/>
</dbReference>
<dbReference type="GO" id="GO:0016491">
    <property type="term" value="F:oxidoreductase activity"/>
    <property type="evidence" value="ECO:0007669"/>
    <property type="project" value="UniProtKB-KW"/>
</dbReference>
<dbReference type="PANTHER" id="PTHR43364:SF9">
    <property type="entry name" value="OXIDOREDUCTASE"/>
    <property type="match status" value="1"/>
</dbReference>
<dbReference type="InterPro" id="IPR036812">
    <property type="entry name" value="NAD(P)_OxRdtase_dom_sf"/>
</dbReference>
<protein>
    <recommendedName>
        <fullName evidence="5">NADP-dependent oxidoreductase domain-containing protein</fullName>
    </recommendedName>
</protein>
<dbReference type="OrthoDB" id="1720422at2759"/>
<evidence type="ECO:0000313" key="7">
    <source>
        <dbReference type="Proteomes" id="UP000240493"/>
    </source>
</evidence>
<evidence type="ECO:0000256" key="3">
    <source>
        <dbReference type="ARBA" id="ARBA00022857"/>
    </source>
</evidence>
<reference evidence="6 7" key="1">
    <citation type="submission" date="2016-07" db="EMBL/GenBank/DDBJ databases">
        <title>Multiple horizontal gene transfer events from other fungi enriched the ability of initially mycotrophic Trichoderma (Ascomycota) to feed on dead plant biomass.</title>
        <authorList>
            <consortium name="DOE Joint Genome Institute"/>
            <person name="Aerts A."/>
            <person name="Atanasova L."/>
            <person name="Chenthamara K."/>
            <person name="Zhang J."/>
            <person name="Grujic M."/>
            <person name="Henrissat B."/>
            <person name="Kuo A."/>
            <person name="Salamov A."/>
            <person name="Lipzen A."/>
            <person name="Labutti K."/>
            <person name="Barry K."/>
            <person name="Miao Y."/>
            <person name="Rahimi M.J."/>
            <person name="Shen Q."/>
            <person name="Grigoriev I.V."/>
            <person name="Kubicek C.P."/>
            <person name="Druzhinina I.S."/>
        </authorList>
    </citation>
    <scope>NUCLEOTIDE SEQUENCE [LARGE SCALE GENOMIC DNA]</scope>
    <source>
        <strain evidence="6 7">CBS 433.97</strain>
    </source>
</reference>
<proteinExistence type="inferred from homology"/>
<evidence type="ECO:0000256" key="4">
    <source>
        <dbReference type="ARBA" id="ARBA00023002"/>
    </source>
</evidence>
<keyword evidence="7" id="KW-1185">Reference proteome</keyword>
<evidence type="ECO:0000256" key="1">
    <source>
        <dbReference type="ARBA" id="ARBA00005179"/>
    </source>
</evidence>
<dbReference type="InterPro" id="IPR023210">
    <property type="entry name" value="NADP_OxRdtase_dom"/>
</dbReference>
<comment type="pathway">
    <text evidence="1">Secondary metabolite biosynthesis.</text>
</comment>
<dbReference type="Pfam" id="PF00248">
    <property type="entry name" value="Aldo_ket_red"/>
    <property type="match status" value="1"/>
</dbReference>
<evidence type="ECO:0000259" key="5">
    <source>
        <dbReference type="Pfam" id="PF00248"/>
    </source>
</evidence>
<name>A0A2T3YS11_TRIA4</name>
<dbReference type="EMBL" id="KZ679277">
    <property type="protein sequence ID" value="PTB35317.1"/>
    <property type="molecule type" value="Genomic_DNA"/>
</dbReference>
<organism evidence="6 7">
    <name type="scientific">Trichoderma asperellum (strain ATCC 204424 / CBS 433.97 / NBRC 101777)</name>
    <dbReference type="NCBI Taxonomy" id="1042311"/>
    <lineage>
        <taxon>Eukaryota</taxon>
        <taxon>Fungi</taxon>
        <taxon>Dikarya</taxon>
        <taxon>Ascomycota</taxon>
        <taxon>Pezizomycotina</taxon>
        <taxon>Sordariomycetes</taxon>
        <taxon>Hypocreomycetidae</taxon>
        <taxon>Hypocreales</taxon>
        <taxon>Hypocreaceae</taxon>
        <taxon>Trichoderma</taxon>
    </lineage>
</organism>
<accession>A0A2T3YS11</accession>
<dbReference type="SUPFAM" id="SSF51430">
    <property type="entry name" value="NAD(P)-linked oxidoreductase"/>
    <property type="match status" value="1"/>
</dbReference>
<dbReference type="GO" id="GO:0005829">
    <property type="term" value="C:cytosol"/>
    <property type="evidence" value="ECO:0007669"/>
    <property type="project" value="UniProtKB-ARBA"/>
</dbReference>
<dbReference type="AlphaFoldDB" id="A0A2T3YS11"/>
<comment type="similarity">
    <text evidence="2">Belongs to the aldo/keto reductase family.</text>
</comment>
<dbReference type="PANTHER" id="PTHR43364">
    <property type="entry name" value="NADH-SPECIFIC METHYLGLYOXAL REDUCTASE-RELATED"/>
    <property type="match status" value="1"/>
</dbReference>
<sequence length="356" mass="40023">MAPSLPPALQKSLDDSQVEYVRLGRSGLRVSVPILGAMSFGSSQWLPWVLDEDDSIEMLKAAYDRGLNTWDTADMYSNGISEEIIGKALKQHNIPRERVVILTKCFIAVPDQPDIFAGPWQREMSQMKDYVNRSGLSRTAIFKAVDASLQRLGTDYIDLFMVHRFDPSTPIEETMRALHDLVASGKIRYIGASSMWATQFARMQSVAEQNGWTKFISMQNYYNLCYREEEREMNRYCNETGVGIMPWSPNFGGKLARPLGDAASTRAQAPSPTGNSLTKADEDIIRRVEELAVKKDWKMSQVSLSWLCSKGAVPIVGLNSLLRLEEACDLRGKELTADEIKFLEEPYVPKNVVGHI</sequence>
<dbReference type="Proteomes" id="UP000240493">
    <property type="component" value="Unassembled WGS sequence"/>
</dbReference>
<dbReference type="Gene3D" id="3.20.20.100">
    <property type="entry name" value="NADP-dependent oxidoreductase domain"/>
    <property type="match status" value="1"/>
</dbReference>
<keyword evidence="4" id="KW-0560">Oxidoreductase</keyword>